<comment type="caution">
    <text evidence="1">The sequence shown here is derived from an EMBL/GenBank/DDBJ whole genome shotgun (WGS) entry which is preliminary data.</text>
</comment>
<evidence type="ECO:0000313" key="2">
    <source>
        <dbReference type="Proteomes" id="UP001241377"/>
    </source>
</evidence>
<organism evidence="1 2">
    <name type="scientific">Naganishia cerealis</name>
    <dbReference type="NCBI Taxonomy" id="610337"/>
    <lineage>
        <taxon>Eukaryota</taxon>
        <taxon>Fungi</taxon>
        <taxon>Dikarya</taxon>
        <taxon>Basidiomycota</taxon>
        <taxon>Agaricomycotina</taxon>
        <taxon>Tremellomycetes</taxon>
        <taxon>Filobasidiales</taxon>
        <taxon>Filobasidiaceae</taxon>
        <taxon>Naganishia</taxon>
    </lineage>
</organism>
<sequence>MSLPQPALPCPPTYSADLEPSLQRHDQPEQAVHTMWMSQPGKPDLAGPALPPISQDFARPSLSETRRPATSAGVIQRLMPTASYSTNSSSPGVGDFDASPDLQQQNQPEQTYNHLNSMIMSQSSMSRPDPRTQNSAYAVALPPISQDFARPSVTETRRPATSAGIMQRSMAPGTF</sequence>
<proteinExistence type="predicted"/>
<protein>
    <submittedName>
        <fullName evidence="1">Uncharacterized protein</fullName>
    </submittedName>
</protein>
<name>A0ACC2WDU7_9TREE</name>
<evidence type="ECO:0000313" key="1">
    <source>
        <dbReference type="EMBL" id="KAJ9109929.1"/>
    </source>
</evidence>
<accession>A0ACC2WDU7</accession>
<keyword evidence="2" id="KW-1185">Reference proteome</keyword>
<dbReference type="EMBL" id="JASBWR010000015">
    <property type="protein sequence ID" value="KAJ9109929.1"/>
    <property type="molecule type" value="Genomic_DNA"/>
</dbReference>
<reference evidence="1" key="1">
    <citation type="submission" date="2023-04" db="EMBL/GenBank/DDBJ databases">
        <title>Draft Genome sequencing of Naganishia species isolated from polar environments using Oxford Nanopore Technology.</title>
        <authorList>
            <person name="Leo P."/>
            <person name="Venkateswaran K."/>
        </authorList>
    </citation>
    <scope>NUCLEOTIDE SEQUENCE</scope>
    <source>
        <strain evidence="1">MNA-CCFEE 5261</strain>
    </source>
</reference>
<gene>
    <name evidence="1" type="ORF">QFC19_001911</name>
</gene>
<feature type="non-terminal residue" evidence="1">
    <location>
        <position position="175"/>
    </location>
</feature>
<dbReference type="Proteomes" id="UP001241377">
    <property type="component" value="Unassembled WGS sequence"/>
</dbReference>